<dbReference type="PROSITE" id="PS50158">
    <property type="entry name" value="ZF_CCHC"/>
    <property type="match status" value="1"/>
</dbReference>
<dbReference type="Proteomes" id="UP001497482">
    <property type="component" value="Chromosome 15"/>
</dbReference>
<dbReference type="EMBL" id="OZ035837">
    <property type="protein sequence ID" value="CAL1583128.1"/>
    <property type="molecule type" value="Genomic_DNA"/>
</dbReference>
<dbReference type="GO" id="GO:0008270">
    <property type="term" value="F:zinc ion binding"/>
    <property type="evidence" value="ECO:0007669"/>
    <property type="project" value="UniProtKB-KW"/>
</dbReference>
<evidence type="ECO:0000256" key="2">
    <source>
        <dbReference type="SAM" id="MobiDB-lite"/>
    </source>
</evidence>
<evidence type="ECO:0000256" key="1">
    <source>
        <dbReference type="PROSITE-ProRule" id="PRU00047"/>
    </source>
</evidence>
<accession>A0AAV2K2N0</accession>
<reference evidence="4 5" key="1">
    <citation type="submission" date="2024-04" db="EMBL/GenBank/DDBJ databases">
        <authorList>
            <person name="Waldvogel A.-M."/>
            <person name="Schoenle A."/>
        </authorList>
    </citation>
    <scope>NUCLEOTIDE SEQUENCE [LARGE SCALE GENOMIC DNA]</scope>
</reference>
<dbReference type="InterPro" id="IPR001878">
    <property type="entry name" value="Znf_CCHC"/>
</dbReference>
<evidence type="ECO:0000313" key="5">
    <source>
        <dbReference type="Proteomes" id="UP001497482"/>
    </source>
</evidence>
<name>A0AAV2K2N0_KNICA</name>
<evidence type="ECO:0000259" key="3">
    <source>
        <dbReference type="PROSITE" id="PS50158"/>
    </source>
</evidence>
<dbReference type="GO" id="GO:0003676">
    <property type="term" value="F:nucleic acid binding"/>
    <property type="evidence" value="ECO:0007669"/>
    <property type="project" value="InterPro"/>
</dbReference>
<feature type="compositionally biased region" description="Polar residues" evidence="2">
    <location>
        <begin position="107"/>
        <end position="116"/>
    </location>
</feature>
<sequence length="428" mass="46423">MDPEELRTPAMVGRGRGGLVSPLPFPLSGVGSSVARGRATPRNMNNVCFGLPKCSTGHVVDDETVGGMNQMSDMMQQMGHMLADNIVSRLNSSSSSGESPRAPDSSPQANGSMNSRSLNLSNVTFIEKGAKEPPVFRGDGSDVLAVDEWEDLMKVYLRKSNVPVECSTEEVLVYLKGKARNVVKLGLKNGGLDSTQGPEAIYGLLRKHFGAGLYSSVPLADFYSIRPTANEGPYDFWLRLNNAADTAASCLAGLGKSSDIPGGDVTRLFIRHCPNKELSYTFRSKTIDKWSARDVQEVLDEYHLEHSSKGIGVMNTVTVNKSDVAAEVPPAANVTDHSMFEKLAAMLEKVLSQTQDGAQVARRPRRDTRYPKMDGLNSMPCAVCKDVSHTAYTHCMKHKLCFRCHAQGHSSRECPRAVNTSPSGPQGN</sequence>
<evidence type="ECO:0000313" key="4">
    <source>
        <dbReference type="EMBL" id="CAL1583128.1"/>
    </source>
</evidence>
<proteinExistence type="predicted"/>
<organism evidence="4 5">
    <name type="scientific">Knipowitschia caucasica</name>
    <name type="common">Caucasian dwarf goby</name>
    <name type="synonym">Pomatoschistus caucasicus</name>
    <dbReference type="NCBI Taxonomy" id="637954"/>
    <lineage>
        <taxon>Eukaryota</taxon>
        <taxon>Metazoa</taxon>
        <taxon>Chordata</taxon>
        <taxon>Craniata</taxon>
        <taxon>Vertebrata</taxon>
        <taxon>Euteleostomi</taxon>
        <taxon>Actinopterygii</taxon>
        <taxon>Neopterygii</taxon>
        <taxon>Teleostei</taxon>
        <taxon>Neoteleostei</taxon>
        <taxon>Acanthomorphata</taxon>
        <taxon>Gobiaria</taxon>
        <taxon>Gobiiformes</taxon>
        <taxon>Gobioidei</taxon>
        <taxon>Gobiidae</taxon>
        <taxon>Gobiinae</taxon>
        <taxon>Knipowitschia</taxon>
    </lineage>
</organism>
<protein>
    <recommendedName>
        <fullName evidence="3">CCHC-type domain-containing protein</fullName>
    </recommendedName>
</protein>
<keyword evidence="1" id="KW-0479">Metal-binding</keyword>
<feature type="domain" description="CCHC-type" evidence="3">
    <location>
        <begin position="401"/>
        <end position="416"/>
    </location>
</feature>
<keyword evidence="1" id="KW-0863">Zinc-finger</keyword>
<dbReference type="AlphaFoldDB" id="A0AAV2K2N0"/>
<feature type="compositionally biased region" description="Low complexity" evidence="2">
    <location>
        <begin position="90"/>
        <end position="106"/>
    </location>
</feature>
<keyword evidence="1" id="KW-0862">Zinc</keyword>
<gene>
    <name evidence="4" type="ORF">KC01_LOCUS13636</name>
</gene>
<feature type="region of interest" description="Disordered" evidence="2">
    <location>
        <begin position="90"/>
        <end position="116"/>
    </location>
</feature>
<keyword evidence="5" id="KW-1185">Reference proteome</keyword>